<reference evidence="1 2" key="1">
    <citation type="submission" date="2024-03" db="EMBL/GenBank/DDBJ databases">
        <title>The Acrasis kona genome and developmental transcriptomes reveal deep origins of eukaryotic multicellular pathways.</title>
        <authorList>
            <person name="Sheikh S."/>
            <person name="Fu C.-J."/>
            <person name="Brown M.W."/>
            <person name="Baldauf S.L."/>
        </authorList>
    </citation>
    <scope>NUCLEOTIDE SEQUENCE [LARGE SCALE GENOMIC DNA]</scope>
    <source>
        <strain evidence="1 2">ATCC MYA-3509</strain>
    </source>
</reference>
<evidence type="ECO:0000313" key="2">
    <source>
        <dbReference type="Proteomes" id="UP001431209"/>
    </source>
</evidence>
<keyword evidence="2" id="KW-1185">Reference proteome</keyword>
<gene>
    <name evidence="1" type="ORF">AKO1_014100</name>
</gene>
<organism evidence="1 2">
    <name type="scientific">Acrasis kona</name>
    <dbReference type="NCBI Taxonomy" id="1008807"/>
    <lineage>
        <taxon>Eukaryota</taxon>
        <taxon>Discoba</taxon>
        <taxon>Heterolobosea</taxon>
        <taxon>Tetramitia</taxon>
        <taxon>Eutetramitia</taxon>
        <taxon>Acrasidae</taxon>
        <taxon>Acrasis</taxon>
    </lineage>
</organism>
<dbReference type="InterPro" id="IPR009091">
    <property type="entry name" value="RCC1/BLIP-II"/>
</dbReference>
<dbReference type="Proteomes" id="UP001431209">
    <property type="component" value="Unassembled WGS sequence"/>
</dbReference>
<evidence type="ECO:0000313" key="1">
    <source>
        <dbReference type="EMBL" id="KAL0482966.1"/>
    </source>
</evidence>
<sequence>MRTVFLTDDGKAFMCGNFVKPYSGSNVTPYEISPDIDHPFLSSVAIGIDFLIFKCSKGSLLGMGNSFSIGLSSGENQSDTYIDDLTGLSLQENVVDVICGQRHAVALTDQHRIWACGNYQWKMLTSAADVGWTRLMYDNVFRLIGGENYYAFLSNEGGENKLEFFGTNKRMDPKAISKIDIVNVYGGIDYFIILTRENELILVRDAKNPCGSIGSRGKNKLKSLVTLGRGTQDISNNFDVTCGWDHVMAVLYRGVKSYRSPPKLLHEAAKKQEFIDIHFLNM</sequence>
<dbReference type="InterPro" id="IPR051553">
    <property type="entry name" value="Ran_GTPase-activating"/>
</dbReference>
<dbReference type="Gene3D" id="2.130.10.30">
    <property type="entry name" value="Regulator of chromosome condensation 1/beta-lactamase-inhibitor protein II"/>
    <property type="match status" value="1"/>
</dbReference>
<dbReference type="AlphaFoldDB" id="A0AAW2YZN1"/>
<proteinExistence type="predicted"/>
<dbReference type="SUPFAM" id="SSF50985">
    <property type="entry name" value="RCC1/BLIP-II"/>
    <property type="match status" value="1"/>
</dbReference>
<dbReference type="PANTHER" id="PTHR45982:SF1">
    <property type="entry name" value="REGULATOR OF CHROMOSOME CONDENSATION"/>
    <property type="match status" value="1"/>
</dbReference>
<dbReference type="PANTHER" id="PTHR45982">
    <property type="entry name" value="REGULATOR OF CHROMOSOME CONDENSATION"/>
    <property type="match status" value="1"/>
</dbReference>
<accession>A0AAW2YZN1</accession>
<dbReference type="EMBL" id="JAOPGA020000917">
    <property type="protein sequence ID" value="KAL0482966.1"/>
    <property type="molecule type" value="Genomic_DNA"/>
</dbReference>
<comment type="caution">
    <text evidence="1">The sequence shown here is derived from an EMBL/GenBank/DDBJ whole genome shotgun (WGS) entry which is preliminary data.</text>
</comment>
<name>A0AAW2YZN1_9EUKA</name>
<protein>
    <submittedName>
        <fullName evidence="1">GTPase regulator</fullName>
    </submittedName>
</protein>